<dbReference type="PANTHER" id="PTHR46889:SF4">
    <property type="entry name" value="TRANSPOSASE INSO FOR INSERTION SEQUENCE ELEMENT IS911B-RELATED"/>
    <property type="match status" value="1"/>
</dbReference>
<dbReference type="InterPro" id="IPR012337">
    <property type="entry name" value="RNaseH-like_sf"/>
</dbReference>
<comment type="caution">
    <text evidence="2">The sequence shown here is derived from an EMBL/GenBank/DDBJ whole genome shotgun (WGS) entry which is preliminary data.</text>
</comment>
<proteinExistence type="predicted"/>
<dbReference type="InterPro" id="IPR001584">
    <property type="entry name" value="Integrase_cat-core"/>
</dbReference>
<dbReference type="EMBL" id="LKBA01000007">
    <property type="protein sequence ID" value="KPN63085.1"/>
    <property type="molecule type" value="Genomic_DNA"/>
</dbReference>
<dbReference type="PANTHER" id="PTHR46889">
    <property type="entry name" value="TRANSPOSASE INSF FOR INSERTION SEQUENCE IS3B-RELATED"/>
    <property type="match status" value="1"/>
</dbReference>
<dbReference type="Proteomes" id="UP000050471">
    <property type="component" value="Unassembled WGS sequence"/>
</dbReference>
<evidence type="ECO:0000313" key="3">
    <source>
        <dbReference type="Proteomes" id="UP000050471"/>
    </source>
</evidence>
<reference evidence="2 3" key="1">
    <citation type="submission" date="2015-09" db="EMBL/GenBank/DDBJ databases">
        <title>Draft genome sequence of Aliiroseovarius crassostreae CV919-312TSm, the causative agent of Roseovarius Oyster Disease (formerly Juvenile Oyster Disease).</title>
        <authorList>
            <person name="Kessner L."/>
            <person name="Spinard E."/>
            <person name="Nelson D."/>
        </authorList>
    </citation>
    <scope>NUCLEOTIDE SEQUENCE [LARGE SCALE GENOMIC DNA]</scope>
    <source>
        <strain evidence="2 3">CV919-312</strain>
    </source>
</reference>
<dbReference type="AlphaFoldDB" id="A0A0P7KLX7"/>
<keyword evidence="3" id="KW-1185">Reference proteome</keyword>
<dbReference type="InterPro" id="IPR050900">
    <property type="entry name" value="Transposase_IS3/IS150/IS904"/>
</dbReference>
<name>A0A0P7KLX7_9RHOB</name>
<feature type="domain" description="Integrase catalytic" evidence="1">
    <location>
        <begin position="23"/>
        <end position="89"/>
    </location>
</feature>
<dbReference type="STRING" id="154981.AKJ29_02460"/>
<dbReference type="GO" id="GO:0015074">
    <property type="term" value="P:DNA integration"/>
    <property type="evidence" value="ECO:0007669"/>
    <property type="project" value="InterPro"/>
</dbReference>
<evidence type="ECO:0000313" key="2">
    <source>
        <dbReference type="EMBL" id="KPN63085.1"/>
    </source>
</evidence>
<dbReference type="Pfam" id="PF13683">
    <property type="entry name" value="rve_3"/>
    <property type="match status" value="1"/>
</dbReference>
<gene>
    <name evidence="2" type="ORF">AKJ29_02460</name>
</gene>
<organism evidence="2 3">
    <name type="scientific">Aliiroseovarius crassostreae</name>
    <dbReference type="NCBI Taxonomy" id="154981"/>
    <lineage>
        <taxon>Bacteria</taxon>
        <taxon>Pseudomonadati</taxon>
        <taxon>Pseudomonadota</taxon>
        <taxon>Alphaproteobacteria</taxon>
        <taxon>Rhodobacterales</taxon>
        <taxon>Paracoccaceae</taxon>
        <taxon>Aliiroseovarius</taxon>
    </lineage>
</organism>
<accession>A0A0P7KLX7</accession>
<dbReference type="SUPFAM" id="SSF53098">
    <property type="entry name" value="Ribonuclease H-like"/>
    <property type="match status" value="1"/>
</dbReference>
<protein>
    <submittedName>
        <fullName evidence="2">Integrase</fullName>
    </submittedName>
</protein>
<evidence type="ECO:0000259" key="1">
    <source>
        <dbReference type="Pfam" id="PF13683"/>
    </source>
</evidence>
<sequence length="107" mass="12235">MRRPVESAQYVSIKYTERLADAGLEPSVGSVGDSYDNALAETIIGLFKTEVINRLGPWKSKDQVEWETLQWVDWFNKERLLEPLGYITPIEAEEKYEQALKSDKIAA</sequence>